<dbReference type="PROSITE" id="PS00198">
    <property type="entry name" value="4FE4S_FER_1"/>
    <property type="match status" value="2"/>
</dbReference>
<keyword evidence="7" id="KW-1185">Reference proteome</keyword>
<dbReference type="RefSeq" id="WP_380673597.1">
    <property type="nucleotide sequence ID" value="NZ_JBHLXG010000003.1"/>
</dbReference>
<dbReference type="Proteomes" id="UP001589792">
    <property type="component" value="Unassembled WGS sequence"/>
</dbReference>
<dbReference type="PANTHER" id="PTHR24960">
    <property type="entry name" value="PHOTOSYSTEM I IRON-SULFUR CENTER-RELATED"/>
    <property type="match status" value="1"/>
</dbReference>
<evidence type="ECO:0000256" key="4">
    <source>
        <dbReference type="ARBA" id="ARBA00023014"/>
    </source>
</evidence>
<dbReference type="InterPro" id="IPR050157">
    <property type="entry name" value="PSI_iron-sulfur_center"/>
</dbReference>
<evidence type="ECO:0000313" key="6">
    <source>
        <dbReference type="EMBL" id="MFC0225941.1"/>
    </source>
</evidence>
<dbReference type="InterPro" id="IPR017900">
    <property type="entry name" value="4Fe4S_Fe_S_CS"/>
</dbReference>
<feature type="domain" description="4Fe-4S ferredoxin-type" evidence="5">
    <location>
        <begin position="186"/>
        <end position="215"/>
    </location>
</feature>
<evidence type="ECO:0000256" key="2">
    <source>
        <dbReference type="ARBA" id="ARBA00022723"/>
    </source>
</evidence>
<evidence type="ECO:0000259" key="5">
    <source>
        <dbReference type="PROSITE" id="PS51379"/>
    </source>
</evidence>
<keyword evidence="4" id="KW-0411">Iron-sulfur</keyword>
<keyword evidence="1" id="KW-0004">4Fe-4S</keyword>
<dbReference type="PROSITE" id="PS51257">
    <property type="entry name" value="PROKAR_LIPOPROTEIN"/>
    <property type="match status" value="1"/>
</dbReference>
<name>A0ABV6EAL2_9GAMM</name>
<evidence type="ECO:0000256" key="3">
    <source>
        <dbReference type="ARBA" id="ARBA00023004"/>
    </source>
</evidence>
<evidence type="ECO:0000313" key="7">
    <source>
        <dbReference type="Proteomes" id="UP001589792"/>
    </source>
</evidence>
<protein>
    <submittedName>
        <fullName evidence="6">4Fe-4S dicluster domain-containing protein</fullName>
    </submittedName>
</protein>
<dbReference type="Pfam" id="PF13237">
    <property type="entry name" value="Fer4_10"/>
    <property type="match status" value="1"/>
</dbReference>
<dbReference type="EMBL" id="JBHLXG010000003">
    <property type="protein sequence ID" value="MFC0225941.1"/>
    <property type="molecule type" value="Genomic_DNA"/>
</dbReference>
<dbReference type="InterPro" id="IPR017896">
    <property type="entry name" value="4Fe4S_Fe-S-bd"/>
</dbReference>
<dbReference type="SUPFAM" id="SSF54862">
    <property type="entry name" value="4Fe-4S ferredoxins"/>
    <property type="match status" value="2"/>
</dbReference>
<dbReference type="PROSITE" id="PS51379">
    <property type="entry name" value="4FE4S_FER_2"/>
    <property type="match status" value="3"/>
</dbReference>
<feature type="domain" description="4Fe-4S ferredoxin-type" evidence="5">
    <location>
        <begin position="216"/>
        <end position="244"/>
    </location>
</feature>
<gene>
    <name evidence="6" type="ORF">ACFFJ3_05400</name>
</gene>
<evidence type="ECO:0000256" key="1">
    <source>
        <dbReference type="ARBA" id="ARBA00022485"/>
    </source>
</evidence>
<organism evidence="6 7">
    <name type="scientific">Serratia aquatilis</name>
    <dbReference type="NCBI Taxonomy" id="1737515"/>
    <lineage>
        <taxon>Bacteria</taxon>
        <taxon>Pseudomonadati</taxon>
        <taxon>Pseudomonadota</taxon>
        <taxon>Gammaproteobacteria</taxon>
        <taxon>Enterobacterales</taxon>
        <taxon>Yersiniaceae</taxon>
        <taxon>Serratia</taxon>
    </lineage>
</organism>
<dbReference type="Gene3D" id="3.30.70.20">
    <property type="match status" value="2"/>
</dbReference>
<accession>A0ABV6EAL2</accession>
<comment type="caution">
    <text evidence="6">The sequence shown here is derived from an EMBL/GenBank/DDBJ whole genome shotgun (WGS) entry which is preliminary data.</text>
</comment>
<keyword evidence="2" id="KW-0479">Metal-binding</keyword>
<feature type="domain" description="4Fe-4S ferredoxin-type" evidence="5">
    <location>
        <begin position="46"/>
        <end position="76"/>
    </location>
</feature>
<proteinExistence type="predicted"/>
<sequence length="289" mass="31909">MKPFSIEILPAQIGAGSSCLHNIVKHSRCQACALVCPSGAVTLNDGKVNFDTENCISCGACLFACPTGGVDKIVPPLRHYRDNTLVMPLSNMAPSVGELLMWHAEYHIRAVEFELALNPGWGMAIATLNIRLKQLKQPLWRIVPPPATAVDKTRRHWLQIDNNSKTGRATQGGRMRRALFQAVSEYQILLDENQCFLCGACARICPESAIELNRESITLKHRSCTGCGCCEAICLSNAIKLEENYECSTTELAVTEVSCSSCHRLFLAWNEQSGQCPICSRHHYGMREA</sequence>
<reference evidence="6 7" key="1">
    <citation type="submission" date="2024-09" db="EMBL/GenBank/DDBJ databases">
        <authorList>
            <person name="Sun Q."/>
            <person name="Mori K."/>
        </authorList>
    </citation>
    <scope>NUCLEOTIDE SEQUENCE [LARGE SCALE GENOMIC DNA]</scope>
    <source>
        <strain evidence="6 7">CCM 8626</strain>
    </source>
</reference>
<dbReference type="PANTHER" id="PTHR24960:SF79">
    <property type="entry name" value="PHOTOSYSTEM I IRON-SULFUR CENTER"/>
    <property type="match status" value="1"/>
</dbReference>
<dbReference type="Pfam" id="PF12838">
    <property type="entry name" value="Fer4_7"/>
    <property type="match status" value="1"/>
</dbReference>
<keyword evidence="3" id="KW-0408">Iron</keyword>